<dbReference type="InterPro" id="IPR012318">
    <property type="entry name" value="HTH_CRP"/>
</dbReference>
<feature type="domain" description="HTH crp-type" evidence="4">
    <location>
        <begin position="147"/>
        <end position="221"/>
    </location>
</feature>
<dbReference type="AlphaFoldDB" id="A0A560KY31"/>
<reference evidence="5 6" key="1">
    <citation type="submission" date="2019-06" db="EMBL/GenBank/DDBJ databases">
        <title>Genomic Encyclopedia of Type Strains, Phase IV (KMG-V): Genome sequencing to study the core and pangenomes of soil and plant-associated prokaryotes.</title>
        <authorList>
            <person name="Whitman W."/>
        </authorList>
    </citation>
    <scope>NUCLEOTIDE SEQUENCE [LARGE SCALE GENOMIC DNA]</scope>
    <source>
        <strain evidence="5 6">BR 10355</strain>
    </source>
</reference>
<comment type="caution">
    <text evidence="5">The sequence shown here is derived from an EMBL/GenBank/DDBJ whole genome shotgun (WGS) entry which is preliminary data.</text>
</comment>
<evidence type="ECO:0000256" key="1">
    <source>
        <dbReference type="ARBA" id="ARBA00023015"/>
    </source>
</evidence>
<sequence length="255" mass="28718">MSLASLVRKLEQFVRLSPVDHVILNRAATERVRHFAPRVDIVREGEKPKDVHLILSGWAYRYKQLEDGRRQVVSFFLPGDICDVNVFILREMDHSIGTITAVSIADLSREFFDKVAAEHPRIVTAFWWETLVNAAIQREWTMSLGQRTALERIAHLLCEIWLRLRLAGLTQGDSCDFPLTQGDLADATGLSKVHVNRTLQELRAEGLIVLKGKTLSVPNLDRLMSAGLFNPNYLHMDHEGRQLDAVGTRSDAAAG</sequence>
<evidence type="ECO:0000313" key="6">
    <source>
        <dbReference type="Proteomes" id="UP000321304"/>
    </source>
</evidence>
<dbReference type="Pfam" id="PF13545">
    <property type="entry name" value="HTH_Crp_2"/>
    <property type="match status" value="1"/>
</dbReference>
<keyword evidence="6" id="KW-1185">Reference proteome</keyword>
<keyword evidence="1" id="KW-0805">Transcription regulation</keyword>
<keyword evidence="3" id="KW-0804">Transcription</keyword>
<dbReference type="Gene3D" id="2.60.120.10">
    <property type="entry name" value="Jelly Rolls"/>
    <property type="match status" value="1"/>
</dbReference>
<dbReference type="Gene3D" id="1.10.10.10">
    <property type="entry name" value="Winged helix-like DNA-binding domain superfamily/Winged helix DNA-binding domain"/>
    <property type="match status" value="1"/>
</dbReference>
<dbReference type="InterPro" id="IPR036388">
    <property type="entry name" value="WH-like_DNA-bd_sf"/>
</dbReference>
<dbReference type="GO" id="GO:0006355">
    <property type="term" value="P:regulation of DNA-templated transcription"/>
    <property type="evidence" value="ECO:0007669"/>
    <property type="project" value="InterPro"/>
</dbReference>
<dbReference type="InterPro" id="IPR000595">
    <property type="entry name" value="cNMP-bd_dom"/>
</dbReference>
<dbReference type="SMART" id="SM00100">
    <property type="entry name" value="cNMP"/>
    <property type="match status" value="1"/>
</dbReference>
<dbReference type="SMART" id="SM00419">
    <property type="entry name" value="HTH_CRP"/>
    <property type="match status" value="1"/>
</dbReference>
<dbReference type="Pfam" id="PF00027">
    <property type="entry name" value="cNMP_binding"/>
    <property type="match status" value="1"/>
</dbReference>
<protein>
    <submittedName>
        <fullName evidence="5">CRP-like cAMP-binding protein</fullName>
    </submittedName>
</protein>
<dbReference type="InterPro" id="IPR014710">
    <property type="entry name" value="RmlC-like_jellyroll"/>
</dbReference>
<dbReference type="InterPro" id="IPR018490">
    <property type="entry name" value="cNMP-bd_dom_sf"/>
</dbReference>
<evidence type="ECO:0000256" key="3">
    <source>
        <dbReference type="ARBA" id="ARBA00023163"/>
    </source>
</evidence>
<proteinExistence type="predicted"/>
<keyword evidence="2" id="KW-0238">DNA-binding</keyword>
<name>A0A560KY31_9BRAD</name>
<dbReference type="GO" id="GO:0003677">
    <property type="term" value="F:DNA binding"/>
    <property type="evidence" value="ECO:0007669"/>
    <property type="project" value="UniProtKB-KW"/>
</dbReference>
<accession>A0A560KY31</accession>
<dbReference type="EMBL" id="VITY01000019">
    <property type="protein sequence ID" value="TWB88158.1"/>
    <property type="molecule type" value="Genomic_DNA"/>
</dbReference>
<gene>
    <name evidence="5" type="ORF">FBZ93_119148</name>
</gene>
<dbReference type="STRING" id="1755647.AS156_17530"/>
<organism evidence="5 6">
    <name type="scientific">Bradyrhizobium macuxiense</name>
    <dbReference type="NCBI Taxonomy" id="1755647"/>
    <lineage>
        <taxon>Bacteria</taxon>
        <taxon>Pseudomonadati</taxon>
        <taxon>Pseudomonadota</taxon>
        <taxon>Alphaproteobacteria</taxon>
        <taxon>Hyphomicrobiales</taxon>
        <taxon>Nitrobacteraceae</taxon>
        <taxon>Bradyrhizobium</taxon>
    </lineage>
</organism>
<dbReference type="CDD" id="cd00092">
    <property type="entry name" value="HTH_CRP"/>
    <property type="match status" value="1"/>
</dbReference>
<dbReference type="SUPFAM" id="SSF46785">
    <property type="entry name" value="Winged helix' DNA-binding domain"/>
    <property type="match status" value="1"/>
</dbReference>
<evidence type="ECO:0000313" key="5">
    <source>
        <dbReference type="EMBL" id="TWB88158.1"/>
    </source>
</evidence>
<evidence type="ECO:0000256" key="2">
    <source>
        <dbReference type="ARBA" id="ARBA00023125"/>
    </source>
</evidence>
<dbReference type="SUPFAM" id="SSF51206">
    <property type="entry name" value="cAMP-binding domain-like"/>
    <property type="match status" value="1"/>
</dbReference>
<dbReference type="InterPro" id="IPR036390">
    <property type="entry name" value="WH_DNA-bd_sf"/>
</dbReference>
<dbReference type="Proteomes" id="UP000321304">
    <property type="component" value="Unassembled WGS sequence"/>
</dbReference>
<dbReference type="PROSITE" id="PS51063">
    <property type="entry name" value="HTH_CRP_2"/>
    <property type="match status" value="1"/>
</dbReference>
<dbReference type="CDD" id="cd00038">
    <property type="entry name" value="CAP_ED"/>
    <property type="match status" value="1"/>
</dbReference>
<evidence type="ECO:0000259" key="4">
    <source>
        <dbReference type="PROSITE" id="PS51063"/>
    </source>
</evidence>